<dbReference type="PRINTS" id="PR00436">
    <property type="entry name" value="INTERLEUKIN8"/>
</dbReference>
<dbReference type="Proteomes" id="UP000694409">
    <property type="component" value="Unassembled WGS sequence"/>
</dbReference>
<dbReference type="Gene3D" id="2.40.50.40">
    <property type="match status" value="1"/>
</dbReference>
<evidence type="ECO:0000256" key="3">
    <source>
        <dbReference type="ARBA" id="ARBA00022514"/>
    </source>
</evidence>
<dbReference type="AlphaFoldDB" id="A0A8C9NPL3"/>
<evidence type="ECO:0000256" key="1">
    <source>
        <dbReference type="ARBA" id="ARBA00004613"/>
    </source>
</evidence>
<evidence type="ECO:0000256" key="2">
    <source>
        <dbReference type="ARBA" id="ARBA00010868"/>
    </source>
</evidence>
<organism evidence="7 8">
    <name type="scientific">Serinus canaria</name>
    <name type="common">Island canary</name>
    <name type="synonym">Fringilla canaria</name>
    <dbReference type="NCBI Taxonomy" id="9135"/>
    <lineage>
        <taxon>Eukaryota</taxon>
        <taxon>Metazoa</taxon>
        <taxon>Chordata</taxon>
        <taxon>Craniata</taxon>
        <taxon>Vertebrata</taxon>
        <taxon>Euteleostomi</taxon>
        <taxon>Archelosauria</taxon>
        <taxon>Archosauria</taxon>
        <taxon>Dinosauria</taxon>
        <taxon>Saurischia</taxon>
        <taxon>Theropoda</taxon>
        <taxon>Coelurosauria</taxon>
        <taxon>Aves</taxon>
        <taxon>Neognathae</taxon>
        <taxon>Neoaves</taxon>
        <taxon>Telluraves</taxon>
        <taxon>Australaves</taxon>
        <taxon>Passeriformes</taxon>
        <taxon>Passeroidea</taxon>
        <taxon>Fringillidae</taxon>
        <taxon>Carduelinae</taxon>
        <taxon>Serinus</taxon>
    </lineage>
</organism>
<protein>
    <submittedName>
        <fullName evidence="7">C-C motif chemokine 3-like</fullName>
    </submittedName>
</protein>
<dbReference type="InterPro" id="IPR039809">
    <property type="entry name" value="Chemokine_b/g/d"/>
</dbReference>
<dbReference type="GO" id="GO:0030335">
    <property type="term" value="P:positive regulation of cell migration"/>
    <property type="evidence" value="ECO:0007669"/>
    <property type="project" value="TreeGrafter"/>
</dbReference>
<evidence type="ECO:0000313" key="7">
    <source>
        <dbReference type="Ensembl" id="ENSSCAP00000021616.1"/>
    </source>
</evidence>
<dbReference type="Pfam" id="PF00048">
    <property type="entry name" value="IL8"/>
    <property type="match status" value="1"/>
</dbReference>
<feature type="domain" description="Chemokine interleukin-8-like" evidence="6">
    <location>
        <begin position="67"/>
        <end position="125"/>
    </location>
</feature>
<dbReference type="GeneTree" id="ENSGT01100000263482"/>
<gene>
    <name evidence="7" type="primary">LOC103823970</name>
</gene>
<dbReference type="GeneID" id="103823970"/>
<dbReference type="GO" id="GO:0070098">
    <property type="term" value="P:chemokine-mediated signaling pathway"/>
    <property type="evidence" value="ECO:0007669"/>
    <property type="project" value="TreeGrafter"/>
</dbReference>
<dbReference type="FunFam" id="2.40.50.40:FF:000002">
    <property type="entry name" value="C-C motif chemokine"/>
    <property type="match status" value="1"/>
</dbReference>
<comment type="similarity">
    <text evidence="2">Belongs to the intercrine beta (chemokine CC) family.</text>
</comment>
<keyword evidence="8" id="KW-1185">Reference proteome</keyword>
<dbReference type="PANTHER" id="PTHR12015">
    <property type="entry name" value="SMALL INDUCIBLE CYTOKINE A"/>
    <property type="match status" value="1"/>
</dbReference>
<keyword evidence="5" id="KW-0732">Signal</keyword>
<dbReference type="GO" id="GO:0005615">
    <property type="term" value="C:extracellular space"/>
    <property type="evidence" value="ECO:0007669"/>
    <property type="project" value="UniProtKB-KW"/>
</dbReference>
<reference evidence="7" key="1">
    <citation type="submission" date="2025-08" db="UniProtKB">
        <authorList>
            <consortium name="Ensembl"/>
        </authorList>
    </citation>
    <scope>IDENTIFICATION</scope>
</reference>
<dbReference type="Ensembl" id="ENSSCAT00000024093.1">
    <property type="protein sequence ID" value="ENSSCAP00000021616.1"/>
    <property type="gene ID" value="ENSSCAG00000015522.1"/>
</dbReference>
<keyword evidence="4" id="KW-0964">Secreted</keyword>
<evidence type="ECO:0000256" key="4">
    <source>
        <dbReference type="ARBA" id="ARBA00022525"/>
    </source>
</evidence>
<dbReference type="GO" id="GO:0048020">
    <property type="term" value="F:CCR chemokine receptor binding"/>
    <property type="evidence" value="ECO:0007669"/>
    <property type="project" value="TreeGrafter"/>
</dbReference>
<evidence type="ECO:0000256" key="5">
    <source>
        <dbReference type="ARBA" id="ARBA00022729"/>
    </source>
</evidence>
<reference evidence="7" key="2">
    <citation type="submission" date="2025-09" db="UniProtKB">
        <authorList>
            <consortium name="Ensembl"/>
        </authorList>
    </citation>
    <scope>IDENTIFICATION</scope>
</reference>
<dbReference type="OMA" id="EARSICC"/>
<dbReference type="OrthoDB" id="8934837at2759"/>
<evidence type="ECO:0000313" key="8">
    <source>
        <dbReference type="Proteomes" id="UP000694409"/>
    </source>
</evidence>
<dbReference type="GO" id="GO:0061844">
    <property type="term" value="P:antimicrobial humoral immune response mediated by antimicrobial peptide"/>
    <property type="evidence" value="ECO:0007669"/>
    <property type="project" value="TreeGrafter"/>
</dbReference>
<dbReference type="InterPro" id="IPR001811">
    <property type="entry name" value="Chemokine_IL8-like_dom"/>
</dbReference>
<sequence length="129" mass="13968">MCKGQPFRHPSSSLTRGSLSLPSTMRVLAAALAVLLLVAICSLAEADINISTPVKRSAALLKNVAEAPTCCFSYISHRIPRRIISSAYMTSNLCGSPGVVLITRKGRHLCANPSADWVQKYLKDLELQE</sequence>
<dbReference type="SUPFAM" id="SSF54117">
    <property type="entry name" value="Interleukin 8-like chemokines"/>
    <property type="match status" value="1"/>
</dbReference>
<evidence type="ECO:0000259" key="6">
    <source>
        <dbReference type="SMART" id="SM00199"/>
    </source>
</evidence>
<proteinExistence type="inferred from homology"/>
<accession>A0A8C9NPL3</accession>
<dbReference type="CDD" id="cd00272">
    <property type="entry name" value="Chemokine_CC"/>
    <property type="match status" value="1"/>
</dbReference>
<dbReference type="KEGG" id="scan:103823970"/>
<name>A0A8C9NPL3_SERCA</name>
<dbReference type="GO" id="GO:0008009">
    <property type="term" value="F:chemokine activity"/>
    <property type="evidence" value="ECO:0007669"/>
    <property type="project" value="InterPro"/>
</dbReference>
<dbReference type="SMART" id="SM00199">
    <property type="entry name" value="SCY"/>
    <property type="match status" value="1"/>
</dbReference>
<comment type="subcellular location">
    <subcellularLocation>
        <location evidence="1">Secreted</location>
    </subcellularLocation>
</comment>
<dbReference type="InterPro" id="IPR036048">
    <property type="entry name" value="Interleukin_8-like_sf"/>
</dbReference>
<keyword evidence="3" id="KW-0202">Cytokine</keyword>
<dbReference type="GO" id="GO:0006954">
    <property type="term" value="P:inflammatory response"/>
    <property type="evidence" value="ECO:0007669"/>
    <property type="project" value="TreeGrafter"/>
</dbReference>
<dbReference type="PANTHER" id="PTHR12015:SF183">
    <property type="entry name" value="C-C MOTIF CHEMOKINE 3"/>
    <property type="match status" value="1"/>
</dbReference>